<dbReference type="GO" id="GO:0019305">
    <property type="term" value="P:dTDP-rhamnose biosynthetic process"/>
    <property type="evidence" value="ECO:0007669"/>
    <property type="project" value="UniProtKB-UniPathway"/>
</dbReference>
<dbReference type="UniPathway" id="UPA00124"/>
<dbReference type="InterPro" id="IPR029903">
    <property type="entry name" value="RmlD-like-bd"/>
</dbReference>
<sequence length="269" mass="30021">MRHLIIGASGQVGGYLWNKLSHDHEVVIGTYYSHPVKNQVKCDFTDTAQVTALIQDGKPDVVWIPAALPDVDRCEREPELSYLLNVKAPSRVGEVARDNGAKLVFFSTDYVFDGTSGPYRETDIPNPLQVYGKHKVEAEEFLLQNVPDVLVIRPAWIYSEEPNPRNFVFRIVQQLKDGNKVRAAIDQINTPTDSRDLVERALAAVKRGDRGIRHMVGPDRLSRYDLTLKIAKDHGFSSSMVEPITTASLNLPARRPLNGGLVTIYSMGV</sequence>
<dbReference type="EMBL" id="PXYW01000009">
    <property type="protein sequence ID" value="PSR34356.1"/>
    <property type="molecule type" value="Genomic_DNA"/>
</dbReference>
<comment type="pathway">
    <text evidence="2">Carbohydrate biosynthesis; dTDP-L-rhamnose biosynthesis.</text>
</comment>
<evidence type="ECO:0000313" key="4">
    <source>
        <dbReference type="EMBL" id="PSR34356.1"/>
    </source>
</evidence>
<dbReference type="PANTHER" id="PTHR10491">
    <property type="entry name" value="DTDP-4-DEHYDRORHAMNOSE REDUCTASE"/>
    <property type="match status" value="1"/>
</dbReference>
<dbReference type="GO" id="GO:0008831">
    <property type="term" value="F:dTDP-4-dehydrorhamnose reductase activity"/>
    <property type="evidence" value="ECO:0007669"/>
    <property type="project" value="UniProtKB-EC"/>
</dbReference>
<dbReference type="Proteomes" id="UP000242972">
    <property type="component" value="Unassembled WGS sequence"/>
</dbReference>
<dbReference type="CDD" id="cd05254">
    <property type="entry name" value="dTDP_HR_like_SDR_e"/>
    <property type="match status" value="1"/>
</dbReference>
<organism evidence="4 5">
    <name type="scientific">Sulfobacillus benefaciens</name>
    <dbReference type="NCBI Taxonomy" id="453960"/>
    <lineage>
        <taxon>Bacteria</taxon>
        <taxon>Bacillati</taxon>
        <taxon>Bacillota</taxon>
        <taxon>Clostridia</taxon>
        <taxon>Eubacteriales</taxon>
        <taxon>Clostridiales Family XVII. Incertae Sedis</taxon>
        <taxon>Sulfobacillus</taxon>
    </lineage>
</organism>
<protein>
    <recommendedName>
        <fullName evidence="2">dTDP-4-dehydrorhamnose reductase</fullName>
        <ecNumber evidence="2">1.1.1.133</ecNumber>
    </recommendedName>
</protein>
<comment type="similarity">
    <text evidence="1 2">Belongs to the dTDP-4-dehydrorhamnose reductase family.</text>
</comment>
<dbReference type="EC" id="1.1.1.133" evidence="2"/>
<dbReference type="InterPro" id="IPR036291">
    <property type="entry name" value="NAD(P)-bd_dom_sf"/>
</dbReference>
<dbReference type="Pfam" id="PF04321">
    <property type="entry name" value="RmlD_sub_bind"/>
    <property type="match status" value="1"/>
</dbReference>
<proteinExistence type="inferred from homology"/>
<gene>
    <name evidence="4" type="ORF">C7B46_05405</name>
</gene>
<comment type="caution">
    <text evidence="4">The sequence shown here is derived from an EMBL/GenBank/DDBJ whole genome shotgun (WGS) entry which is preliminary data.</text>
</comment>
<dbReference type="SUPFAM" id="SSF51735">
    <property type="entry name" value="NAD(P)-binding Rossmann-fold domains"/>
    <property type="match status" value="1"/>
</dbReference>
<accession>A0A2T2XIQ0</accession>
<dbReference type="AlphaFoldDB" id="A0A2T2XIQ0"/>
<keyword evidence="2" id="KW-0521">NADP</keyword>
<reference evidence="4 5" key="1">
    <citation type="journal article" date="2014" name="BMC Genomics">
        <title>Comparison of environmental and isolate Sulfobacillus genomes reveals diverse carbon, sulfur, nitrogen, and hydrogen metabolisms.</title>
        <authorList>
            <person name="Justice N.B."/>
            <person name="Norman A."/>
            <person name="Brown C.T."/>
            <person name="Singh A."/>
            <person name="Thomas B.C."/>
            <person name="Banfield J.F."/>
        </authorList>
    </citation>
    <scope>NUCLEOTIDE SEQUENCE [LARGE SCALE GENOMIC DNA]</scope>
    <source>
        <strain evidence="4">AMDSBA4</strain>
    </source>
</reference>
<dbReference type="PANTHER" id="PTHR10491:SF4">
    <property type="entry name" value="METHIONINE ADENOSYLTRANSFERASE 2 SUBUNIT BETA"/>
    <property type="match status" value="1"/>
</dbReference>
<evidence type="ECO:0000256" key="2">
    <source>
        <dbReference type="RuleBase" id="RU364082"/>
    </source>
</evidence>
<dbReference type="InterPro" id="IPR005913">
    <property type="entry name" value="dTDP_dehydrorham_reduct"/>
</dbReference>
<comment type="function">
    <text evidence="2">Catalyzes the reduction of dTDP-6-deoxy-L-lyxo-4-hexulose to yield dTDP-L-rhamnose.</text>
</comment>
<evidence type="ECO:0000259" key="3">
    <source>
        <dbReference type="Pfam" id="PF04321"/>
    </source>
</evidence>
<dbReference type="Gene3D" id="3.40.50.720">
    <property type="entry name" value="NAD(P)-binding Rossmann-like Domain"/>
    <property type="match status" value="1"/>
</dbReference>
<name>A0A2T2XIQ0_9FIRM</name>
<keyword evidence="2" id="KW-0560">Oxidoreductase</keyword>
<feature type="domain" description="RmlD-like substrate binding" evidence="3">
    <location>
        <begin position="1"/>
        <end position="261"/>
    </location>
</feature>
<evidence type="ECO:0000256" key="1">
    <source>
        <dbReference type="ARBA" id="ARBA00010944"/>
    </source>
</evidence>
<evidence type="ECO:0000313" key="5">
    <source>
        <dbReference type="Proteomes" id="UP000242972"/>
    </source>
</evidence>